<protein>
    <submittedName>
        <fullName evidence="1">Uncharacterized protein</fullName>
    </submittedName>
</protein>
<reference evidence="2" key="1">
    <citation type="submission" date="2016-10" db="EMBL/GenBank/DDBJ databases">
        <authorList>
            <person name="Varghese N."/>
            <person name="Submissions S."/>
        </authorList>
    </citation>
    <scope>NUCLEOTIDE SEQUENCE [LARGE SCALE GENOMIC DNA]</scope>
    <source>
        <strain evidence="2">DSM 28453</strain>
    </source>
</reference>
<dbReference type="OrthoDB" id="5951715at2"/>
<dbReference type="EMBL" id="FOSZ01000012">
    <property type="protein sequence ID" value="SFL39553.1"/>
    <property type="molecule type" value="Genomic_DNA"/>
</dbReference>
<dbReference type="AlphaFoldDB" id="A0A1I4HCX7"/>
<evidence type="ECO:0000313" key="2">
    <source>
        <dbReference type="Proteomes" id="UP000198851"/>
    </source>
</evidence>
<accession>A0A1I4HCX7</accession>
<dbReference type="Proteomes" id="UP000198851">
    <property type="component" value="Unassembled WGS sequence"/>
</dbReference>
<dbReference type="RefSeq" id="WP_093325997.1">
    <property type="nucleotide sequence ID" value="NZ_FOSZ01000012.1"/>
</dbReference>
<organism evidence="1 2">
    <name type="scientific">Shimia haliotis</name>
    <dbReference type="NCBI Taxonomy" id="1280847"/>
    <lineage>
        <taxon>Bacteria</taxon>
        <taxon>Pseudomonadati</taxon>
        <taxon>Pseudomonadota</taxon>
        <taxon>Alphaproteobacteria</taxon>
        <taxon>Rhodobacterales</taxon>
        <taxon>Roseobacteraceae</taxon>
    </lineage>
</organism>
<sequence>MGGLGSGRHWHWGAKATTHEMRELDVRRLAREGILNPGTRISWQWSCDGEKVADIQIAVENNRMRLVYKSRSHGDDWELLDYPVRLLRTPCHYGGFRNWFECPAQGCGRRVAILYGGRIFACRHCYQLAYTSQREESYQRHHRRAESIRNRLGWDQDWGLKPKGMHSRTFDRLVAELDFWERKSDSGFTQYFLSRFGNLDLS</sequence>
<name>A0A1I4HCX7_9RHOB</name>
<gene>
    <name evidence="1" type="ORF">SAMN04488036_11224</name>
</gene>
<keyword evidence="2" id="KW-1185">Reference proteome</keyword>
<proteinExistence type="predicted"/>
<dbReference type="STRING" id="1280847.SAMN04488036_11224"/>
<evidence type="ECO:0000313" key="1">
    <source>
        <dbReference type="EMBL" id="SFL39553.1"/>
    </source>
</evidence>